<feature type="signal peptide" evidence="8">
    <location>
        <begin position="1"/>
        <end position="29"/>
    </location>
</feature>
<evidence type="ECO:0000256" key="5">
    <source>
        <dbReference type="ARBA" id="ARBA00022692"/>
    </source>
</evidence>
<dbReference type="STRING" id="657014.SAMN04488092_10626"/>
<keyword evidence="5" id="KW-0812">Transmembrane</keyword>
<evidence type="ECO:0000256" key="7">
    <source>
        <dbReference type="ARBA" id="ARBA00023237"/>
    </source>
</evidence>
<dbReference type="NCBIfam" id="TIGR01844">
    <property type="entry name" value="type_I_sec_TolC"/>
    <property type="match status" value="1"/>
</dbReference>
<keyword evidence="8" id="KW-0732">Signal</keyword>
<evidence type="ECO:0000256" key="3">
    <source>
        <dbReference type="ARBA" id="ARBA00022448"/>
    </source>
</evidence>
<dbReference type="GO" id="GO:1990281">
    <property type="term" value="C:efflux pump complex"/>
    <property type="evidence" value="ECO:0007669"/>
    <property type="project" value="TreeGrafter"/>
</dbReference>
<accession>A0A1H9FBN1</accession>
<dbReference type="SUPFAM" id="SSF56954">
    <property type="entry name" value="Outer membrane efflux proteins (OEP)"/>
    <property type="match status" value="1"/>
</dbReference>
<name>A0A1H9FBN1_9RHOB</name>
<dbReference type="EMBL" id="FOEP01000006">
    <property type="protein sequence ID" value="SEQ35307.1"/>
    <property type="molecule type" value="Genomic_DNA"/>
</dbReference>
<organism evidence="9 10">
    <name type="scientific">Thalassovita taeanensis</name>
    <dbReference type="NCBI Taxonomy" id="657014"/>
    <lineage>
        <taxon>Bacteria</taxon>
        <taxon>Pseudomonadati</taxon>
        <taxon>Pseudomonadota</taxon>
        <taxon>Alphaproteobacteria</taxon>
        <taxon>Rhodobacterales</taxon>
        <taxon>Roseobacteraceae</taxon>
        <taxon>Thalassovita</taxon>
    </lineage>
</organism>
<feature type="chain" id="PRO_5009300907" evidence="8">
    <location>
        <begin position="30"/>
        <end position="473"/>
    </location>
</feature>
<dbReference type="GO" id="GO:0015288">
    <property type="term" value="F:porin activity"/>
    <property type="evidence" value="ECO:0007669"/>
    <property type="project" value="TreeGrafter"/>
</dbReference>
<keyword evidence="7" id="KW-0998">Cell outer membrane</keyword>
<sequence>MQVKKLKRKLQTGTAVVFLAMSAPVMASAETLADAMADAYTNSGLLHQYRAVLRAADEDVAVAVSSMRPVLNWAADVTRSFGRAYTASTILGPVDSSSTSTSLGLAAELVIYDGGDTKLRVEAAKESVLATRQALVGVEQDILLQAVDAYTSVRTQIETVALRENNVRVIGEELRAARDRFEVGEVTRTDVAQAEARLAAARSALAQAQGNLTAAREYFNAAVGRKAGRLSAPPTAPATARTVDAAKALALRAHPDLLKAQHEAAAADLAVAIAAASIQPRVTLNGTYGIQETFDSRNFSKGGTVGIEVSGPIYAGGKIPALYRQAMANREAARANLHVVGITLAQNVGTSYAQLQVARAAREASNQQVSASRVAFRGVREEATLGARTTLDVLNAEQELLDAQANLITATASEYLASYSLLSAMGLLTAEHLNLKVQRYDAAAYFNQVKDAPVAVSERGRKLDKVLRGLGKE</sequence>
<dbReference type="InterPro" id="IPR010130">
    <property type="entry name" value="T1SS_OMP_TolC"/>
</dbReference>
<evidence type="ECO:0000313" key="10">
    <source>
        <dbReference type="Proteomes" id="UP000198634"/>
    </source>
</evidence>
<dbReference type="InterPro" id="IPR003423">
    <property type="entry name" value="OMP_efflux"/>
</dbReference>
<dbReference type="GO" id="GO:0009279">
    <property type="term" value="C:cell outer membrane"/>
    <property type="evidence" value="ECO:0007669"/>
    <property type="project" value="UniProtKB-SubCell"/>
</dbReference>
<dbReference type="GO" id="GO:0015562">
    <property type="term" value="F:efflux transmembrane transporter activity"/>
    <property type="evidence" value="ECO:0007669"/>
    <property type="project" value="InterPro"/>
</dbReference>
<evidence type="ECO:0000256" key="8">
    <source>
        <dbReference type="SAM" id="SignalP"/>
    </source>
</evidence>
<dbReference type="Gene3D" id="1.20.1600.10">
    <property type="entry name" value="Outer membrane efflux proteins (OEP)"/>
    <property type="match status" value="1"/>
</dbReference>
<keyword evidence="6" id="KW-0472">Membrane</keyword>
<evidence type="ECO:0000256" key="6">
    <source>
        <dbReference type="ARBA" id="ARBA00023136"/>
    </source>
</evidence>
<keyword evidence="10" id="KW-1185">Reference proteome</keyword>
<dbReference type="InterPro" id="IPR051906">
    <property type="entry name" value="TolC-like"/>
</dbReference>
<dbReference type="RefSeq" id="WP_090269740.1">
    <property type="nucleotide sequence ID" value="NZ_FOEP01000006.1"/>
</dbReference>
<proteinExistence type="inferred from homology"/>
<evidence type="ECO:0000256" key="2">
    <source>
        <dbReference type="ARBA" id="ARBA00007613"/>
    </source>
</evidence>
<comment type="subcellular location">
    <subcellularLocation>
        <location evidence="1">Cell outer membrane</location>
    </subcellularLocation>
</comment>
<keyword evidence="3" id="KW-0813">Transport</keyword>
<dbReference type="Pfam" id="PF02321">
    <property type="entry name" value="OEP"/>
    <property type="match status" value="2"/>
</dbReference>
<comment type="similarity">
    <text evidence="2">Belongs to the outer membrane factor (OMF) (TC 1.B.17) family.</text>
</comment>
<keyword evidence="4" id="KW-1134">Transmembrane beta strand</keyword>
<dbReference type="PANTHER" id="PTHR30026:SF22">
    <property type="entry name" value="OUTER MEMBRANE EFFLUX PROTEIN"/>
    <property type="match status" value="1"/>
</dbReference>
<dbReference type="PANTHER" id="PTHR30026">
    <property type="entry name" value="OUTER MEMBRANE PROTEIN TOLC"/>
    <property type="match status" value="1"/>
</dbReference>
<evidence type="ECO:0000313" key="9">
    <source>
        <dbReference type="EMBL" id="SEQ35307.1"/>
    </source>
</evidence>
<dbReference type="OrthoDB" id="9789368at2"/>
<reference evidence="9 10" key="1">
    <citation type="submission" date="2016-10" db="EMBL/GenBank/DDBJ databases">
        <authorList>
            <person name="de Groot N.N."/>
        </authorList>
    </citation>
    <scope>NUCLEOTIDE SEQUENCE [LARGE SCALE GENOMIC DNA]</scope>
    <source>
        <strain evidence="9 10">DSM 22007</strain>
    </source>
</reference>
<dbReference type="Proteomes" id="UP000198634">
    <property type="component" value="Unassembled WGS sequence"/>
</dbReference>
<evidence type="ECO:0000256" key="1">
    <source>
        <dbReference type="ARBA" id="ARBA00004442"/>
    </source>
</evidence>
<evidence type="ECO:0000256" key="4">
    <source>
        <dbReference type="ARBA" id="ARBA00022452"/>
    </source>
</evidence>
<gene>
    <name evidence="9" type="ORF">SAMN04488092_10626</name>
</gene>
<dbReference type="AlphaFoldDB" id="A0A1H9FBN1"/>
<protein>
    <submittedName>
        <fullName evidence="9">Outer membrane protein</fullName>
    </submittedName>
</protein>